<evidence type="ECO:0000313" key="2">
    <source>
        <dbReference type="Proteomes" id="UP000828390"/>
    </source>
</evidence>
<reference evidence="1" key="1">
    <citation type="journal article" date="2019" name="bioRxiv">
        <title>The Genome of the Zebra Mussel, Dreissena polymorpha: A Resource for Invasive Species Research.</title>
        <authorList>
            <person name="McCartney M.A."/>
            <person name="Auch B."/>
            <person name="Kono T."/>
            <person name="Mallez S."/>
            <person name="Zhang Y."/>
            <person name="Obille A."/>
            <person name="Becker A."/>
            <person name="Abrahante J.E."/>
            <person name="Garbe J."/>
            <person name="Badalamenti J.P."/>
            <person name="Herman A."/>
            <person name="Mangelson H."/>
            <person name="Liachko I."/>
            <person name="Sullivan S."/>
            <person name="Sone E.D."/>
            <person name="Koren S."/>
            <person name="Silverstein K.A.T."/>
            <person name="Beckman K.B."/>
            <person name="Gohl D.M."/>
        </authorList>
    </citation>
    <scope>NUCLEOTIDE SEQUENCE</scope>
    <source>
        <strain evidence="1">Duluth1</strain>
        <tissue evidence="1">Whole animal</tissue>
    </source>
</reference>
<protein>
    <submittedName>
        <fullName evidence="1">Uncharacterized protein</fullName>
    </submittedName>
</protein>
<dbReference type="AlphaFoldDB" id="A0A9D4GP36"/>
<organism evidence="1 2">
    <name type="scientific">Dreissena polymorpha</name>
    <name type="common">Zebra mussel</name>
    <name type="synonym">Mytilus polymorpha</name>
    <dbReference type="NCBI Taxonomy" id="45954"/>
    <lineage>
        <taxon>Eukaryota</taxon>
        <taxon>Metazoa</taxon>
        <taxon>Spiralia</taxon>
        <taxon>Lophotrochozoa</taxon>
        <taxon>Mollusca</taxon>
        <taxon>Bivalvia</taxon>
        <taxon>Autobranchia</taxon>
        <taxon>Heteroconchia</taxon>
        <taxon>Euheterodonta</taxon>
        <taxon>Imparidentia</taxon>
        <taxon>Neoheterodontei</taxon>
        <taxon>Myida</taxon>
        <taxon>Dreissenoidea</taxon>
        <taxon>Dreissenidae</taxon>
        <taxon>Dreissena</taxon>
    </lineage>
</organism>
<keyword evidence="2" id="KW-1185">Reference proteome</keyword>
<dbReference type="Proteomes" id="UP000828390">
    <property type="component" value="Unassembled WGS sequence"/>
</dbReference>
<gene>
    <name evidence="1" type="ORF">DPMN_122284</name>
</gene>
<sequence>MLTTDPWICGIKHVNCCSRWTIRKRLDDCFEKKHCSSNSDINTCWQEQVFMSELELQCFFSASEDPPSEIAGQLQT</sequence>
<proteinExistence type="predicted"/>
<name>A0A9D4GP36_DREPO</name>
<reference evidence="1" key="2">
    <citation type="submission" date="2020-11" db="EMBL/GenBank/DDBJ databases">
        <authorList>
            <person name="McCartney M.A."/>
            <person name="Auch B."/>
            <person name="Kono T."/>
            <person name="Mallez S."/>
            <person name="Becker A."/>
            <person name="Gohl D.M."/>
            <person name="Silverstein K.A.T."/>
            <person name="Koren S."/>
            <person name="Bechman K.B."/>
            <person name="Herman A."/>
            <person name="Abrahante J.E."/>
            <person name="Garbe J."/>
        </authorList>
    </citation>
    <scope>NUCLEOTIDE SEQUENCE</scope>
    <source>
        <strain evidence="1">Duluth1</strain>
        <tissue evidence="1">Whole animal</tissue>
    </source>
</reference>
<accession>A0A9D4GP36</accession>
<dbReference type="EMBL" id="JAIWYP010000005">
    <property type="protein sequence ID" value="KAH3820540.1"/>
    <property type="molecule type" value="Genomic_DNA"/>
</dbReference>
<comment type="caution">
    <text evidence="1">The sequence shown here is derived from an EMBL/GenBank/DDBJ whole genome shotgun (WGS) entry which is preliminary data.</text>
</comment>
<evidence type="ECO:0000313" key="1">
    <source>
        <dbReference type="EMBL" id="KAH3820540.1"/>
    </source>
</evidence>